<organism evidence="1 2">
    <name type="scientific">Trichobilharzia regenti</name>
    <name type="common">Nasal bird schistosome</name>
    <dbReference type="NCBI Taxonomy" id="157069"/>
    <lineage>
        <taxon>Eukaryota</taxon>
        <taxon>Metazoa</taxon>
        <taxon>Spiralia</taxon>
        <taxon>Lophotrochozoa</taxon>
        <taxon>Platyhelminthes</taxon>
        <taxon>Trematoda</taxon>
        <taxon>Digenea</taxon>
        <taxon>Strigeidida</taxon>
        <taxon>Schistosomatoidea</taxon>
        <taxon>Schistosomatidae</taxon>
        <taxon>Trichobilharzia</taxon>
    </lineage>
</organism>
<proteinExistence type="predicted"/>
<evidence type="ECO:0000313" key="1">
    <source>
        <dbReference type="Proteomes" id="UP000050795"/>
    </source>
</evidence>
<keyword evidence="1" id="KW-1185">Reference proteome</keyword>
<accession>A0AA85IYN9</accession>
<dbReference type="WBParaSite" id="TREG1_129190.1">
    <property type="protein sequence ID" value="TREG1_129190.1"/>
    <property type="gene ID" value="TREG1_129190"/>
</dbReference>
<sequence length="1296" mass="147872">MSQSTLIPPSSSASTASQASLLLLSVPSSVSSTSNFASSLSLSTSCCRRIYGFVQCVSQKFAIKSKYHVLIKITPCADCFCNPVYNILVQWDCNSTTVTAEEECLKFIRTCRLRRWVCIYQLKESRIYHKENREKKIWLFIPNQSYVEVCPTTPEMTINHMSCSPFPVCLTSPIGLITSIHLYLLHIHNNGMLMLFKDTTTTTTTNTIGSSNYSSYEIYYLLLNIEKFLFQSNCELITLLAMVAKKNNNYSNFKCETTSNGRRRGNRTRRRLYAILIPGIYSSSIIDKSNQFSIETYFPIDTNLQTPVCKGECCQLANKQFDRKKLSLLLHNLQYIHDISIECQATGLKNETLLSKFSESNCQETGKKKQQQQTNSLKKISTNTTSTTSKSYQYTEDFIEFPFMSMYNKLKSNNNYCYNLSQLMSIVPIIDSSLTNTKDKLYKILSVNECISYVHSIHSGEIINFGTATTVTSSASSSSEEKKCQYQYSWNVEIHKKILTFTVDNKTTEHHHVLKRLTSGNKTINFNQSNNLMVKYFTSFLIGSILWNHNDGCFHIHGIERVISSNLFPTTKYSESSQGNYYKENISLPIILDMDTTSGMLSLNMLTDHSIVLLKDVQVIIDEGYSPIELCRNHETRLNHPQSLPMIQRIYICAKDIIPLQINYSRENIIQGQDDTEHYQSSMILLHLSQLSTSSTPILSEINNNNNNNDNNNASSIEMPEEIENPLYSYVFIGKSINHNHDPNTMIHHLTLTGSLAYRWYSNFHIGREYQLTWRRVVATSVGTPSPLMSSSSHSSDMYQLTNVSVMRRQSNISNDDDDDNDDEEQKEDAAVHCIQLNDILNSPPKSIDSMFNFEGILLFKSYCTLNKVWIVWMTDKLLKLNNNNNGECIYECGTVYQIQVSDNNNNKNNNDHLKKLLMHNPGKILPYYYKFINFILTSLVSSTSCTSMFYCMNVMSTPSSEIIIMSESENMHSTLVEDVNDTPLLEMMNISLMEEENNTMSLMPIVESNNHFDWINNAEGDHGSLTKECITVQATILRCLEFQIYRLPNINENETSPNFGICLRFIISDGSGSALVQLGNHPSSTVTGVTPPHLPTSNDNTNLMLSSSLSLKNNDELSHLELARLLLGFNVSIWKKLCCQLNCLLLSSTPISLYDVLNNNNIIIPHEYTTFNSSMNDVIIHRNDFLASIKQALKVYLESPAFLRNYRFTLKKRQPLVRNIPSRYHHRCTPSTSALSSSERWRLKRINLSNGCDSLTSNNYRDQRQQHQSVYFVLPPYKLYTLINVTSHTDDVILK</sequence>
<dbReference type="Proteomes" id="UP000050795">
    <property type="component" value="Unassembled WGS sequence"/>
</dbReference>
<dbReference type="PANTHER" id="PTHR42264">
    <property type="entry name" value="EPHRIN_REC_LIKE DOMAIN-CONTAINING PROTEIN"/>
    <property type="match status" value="1"/>
</dbReference>
<reference evidence="1" key="1">
    <citation type="submission" date="2022-06" db="EMBL/GenBank/DDBJ databases">
        <authorList>
            <person name="Berger JAMES D."/>
            <person name="Berger JAMES D."/>
        </authorList>
    </citation>
    <scope>NUCLEOTIDE SEQUENCE [LARGE SCALE GENOMIC DNA]</scope>
</reference>
<evidence type="ECO:0000313" key="2">
    <source>
        <dbReference type="WBParaSite" id="TREG1_129190.1"/>
    </source>
</evidence>
<reference evidence="2" key="2">
    <citation type="submission" date="2023-11" db="UniProtKB">
        <authorList>
            <consortium name="WormBaseParasite"/>
        </authorList>
    </citation>
    <scope>IDENTIFICATION</scope>
</reference>
<name>A0AA85IYN9_TRIRE</name>
<protein>
    <submittedName>
        <fullName evidence="2">Uncharacterized protein</fullName>
    </submittedName>
</protein>